<protein>
    <submittedName>
        <fullName evidence="1">Uncharacterized protein</fullName>
    </submittedName>
</protein>
<name>A0A0A9BML7_ARUDO</name>
<organism evidence="1">
    <name type="scientific">Arundo donax</name>
    <name type="common">Giant reed</name>
    <name type="synonym">Donax arundinaceus</name>
    <dbReference type="NCBI Taxonomy" id="35708"/>
    <lineage>
        <taxon>Eukaryota</taxon>
        <taxon>Viridiplantae</taxon>
        <taxon>Streptophyta</taxon>
        <taxon>Embryophyta</taxon>
        <taxon>Tracheophyta</taxon>
        <taxon>Spermatophyta</taxon>
        <taxon>Magnoliopsida</taxon>
        <taxon>Liliopsida</taxon>
        <taxon>Poales</taxon>
        <taxon>Poaceae</taxon>
        <taxon>PACMAD clade</taxon>
        <taxon>Arundinoideae</taxon>
        <taxon>Arundineae</taxon>
        <taxon>Arundo</taxon>
    </lineage>
</organism>
<dbReference type="EMBL" id="GBRH01232706">
    <property type="protein sequence ID" value="JAD65189.1"/>
    <property type="molecule type" value="Transcribed_RNA"/>
</dbReference>
<evidence type="ECO:0000313" key="1">
    <source>
        <dbReference type="EMBL" id="JAD65189.1"/>
    </source>
</evidence>
<sequence length="57" mass="6290">MIFLEAWTIWKHQNWCVFDSEPPCLAAALLAAKLEATMWSMARAKGTSFLHALGPAG</sequence>
<dbReference type="AlphaFoldDB" id="A0A0A9BML7"/>
<reference evidence="1" key="1">
    <citation type="submission" date="2014-09" db="EMBL/GenBank/DDBJ databases">
        <authorList>
            <person name="Magalhaes I.L.F."/>
            <person name="Oliveira U."/>
            <person name="Santos F.R."/>
            <person name="Vidigal T.H.D.A."/>
            <person name="Brescovit A.D."/>
            <person name="Santos A.J."/>
        </authorList>
    </citation>
    <scope>NUCLEOTIDE SEQUENCE</scope>
    <source>
        <tissue evidence="1">Shoot tissue taken approximately 20 cm above the soil surface</tissue>
    </source>
</reference>
<reference evidence="1" key="2">
    <citation type="journal article" date="2015" name="Data Brief">
        <title>Shoot transcriptome of the giant reed, Arundo donax.</title>
        <authorList>
            <person name="Barrero R.A."/>
            <person name="Guerrero F.D."/>
            <person name="Moolhuijzen P."/>
            <person name="Goolsby J.A."/>
            <person name="Tidwell J."/>
            <person name="Bellgard S.E."/>
            <person name="Bellgard M.I."/>
        </authorList>
    </citation>
    <scope>NUCLEOTIDE SEQUENCE</scope>
    <source>
        <tissue evidence="1">Shoot tissue taken approximately 20 cm above the soil surface</tissue>
    </source>
</reference>
<proteinExistence type="predicted"/>
<accession>A0A0A9BML7</accession>